<dbReference type="EMBL" id="JACHVC010000012">
    <property type="protein sequence ID" value="MBC2606470.1"/>
    <property type="molecule type" value="Genomic_DNA"/>
</dbReference>
<gene>
    <name evidence="3" type="ORF">H5P27_10490</name>
</gene>
<sequence length="617" mass="68515">MSLESAPTAKLGEKLILPAFLAAGCIAFYLAFIGPDVVQAETAFIDFGYLNMCLLFGTFVWCCIPLLQEKQGFWKNRDFLVLASCALLGAFFLYTREGGGFKVSFDEEVLSNVAQNLANEHIPVMRESSLQGLASFEMIDKRPLLFPFLVSILHSVFGFRIENAFYLNFALTFVYLYLLASITKKVHSTSASYFTLFLACMMPILGQNASSGGFDILNMTIALGVAWFAIDYKQNPNAATMARLLFGTALVAHIRYESSILGVPVIILIASEWIRSKRITLSPSILLIPFTYMPVIWQLRAISANPENFQYKTDGAGTFSIAYVAENLQRAYKFFFIPSDSYAGSPFVAFIGFAGLLALIGKLASSKTPLIRTSDTRKAILIMSLYPLLHFAMIMSFYYGQFDDPIVTRLSIPIVTLLVACGGGLLASLFRRNGKLRVAVSIALVCCGVYGTRVYSSHEYSSTSEIAKRSEWALEFADSLPVGNYLFVTTMPRIFELHGLNNLSTVKARGVLKKIKNHLDLKTYNAVFILQNLKLERKDGELIETALPYNDLGPAVTLETIKEISFTPHNFCRISRIAAIDISADVPAAKQVTTAEETAQIRRVSPEEIRKWQKSLP</sequence>
<feature type="domain" description="Glycosyltransferase RgtA/B/C/D-like" evidence="2">
    <location>
        <begin position="141"/>
        <end position="290"/>
    </location>
</feature>
<dbReference type="RefSeq" id="WP_185660342.1">
    <property type="nucleotide sequence ID" value="NZ_CAWPOO010000012.1"/>
</dbReference>
<keyword evidence="1" id="KW-0812">Transmembrane</keyword>
<evidence type="ECO:0000256" key="1">
    <source>
        <dbReference type="SAM" id="Phobius"/>
    </source>
</evidence>
<feature type="transmembrane region" description="Helical" evidence="1">
    <location>
        <begin position="47"/>
        <end position="67"/>
    </location>
</feature>
<keyword evidence="3" id="KW-0808">Transferase</keyword>
<dbReference type="Pfam" id="PF13231">
    <property type="entry name" value="PMT_2"/>
    <property type="match status" value="1"/>
</dbReference>
<proteinExistence type="predicted"/>
<comment type="caution">
    <text evidence="3">The sequence shown here is derived from an EMBL/GenBank/DDBJ whole genome shotgun (WGS) entry which is preliminary data.</text>
</comment>
<dbReference type="AlphaFoldDB" id="A0A7X1E860"/>
<feature type="transmembrane region" description="Helical" evidence="1">
    <location>
        <begin position="166"/>
        <end position="183"/>
    </location>
</feature>
<protein>
    <submittedName>
        <fullName evidence="3">Glycosyltransferase family 39 protein</fullName>
    </submittedName>
</protein>
<feature type="transmembrane region" description="Helical" evidence="1">
    <location>
        <begin position="213"/>
        <end position="230"/>
    </location>
</feature>
<keyword evidence="1" id="KW-0472">Membrane</keyword>
<feature type="transmembrane region" description="Helical" evidence="1">
    <location>
        <begin position="143"/>
        <end position="159"/>
    </location>
</feature>
<feature type="transmembrane region" description="Helical" evidence="1">
    <location>
        <begin position="380"/>
        <end position="400"/>
    </location>
</feature>
<feature type="transmembrane region" description="Helical" evidence="1">
    <location>
        <begin position="281"/>
        <end position="299"/>
    </location>
</feature>
<dbReference type="GO" id="GO:0016740">
    <property type="term" value="F:transferase activity"/>
    <property type="evidence" value="ECO:0007669"/>
    <property type="project" value="UniProtKB-KW"/>
</dbReference>
<evidence type="ECO:0000313" key="4">
    <source>
        <dbReference type="Proteomes" id="UP000526501"/>
    </source>
</evidence>
<organism evidence="3 4">
    <name type="scientific">Pelagicoccus albus</name>
    <dbReference type="NCBI Taxonomy" id="415222"/>
    <lineage>
        <taxon>Bacteria</taxon>
        <taxon>Pseudomonadati</taxon>
        <taxon>Verrucomicrobiota</taxon>
        <taxon>Opitutia</taxon>
        <taxon>Puniceicoccales</taxon>
        <taxon>Pelagicoccaceae</taxon>
        <taxon>Pelagicoccus</taxon>
    </lineage>
</organism>
<keyword evidence="4" id="KW-1185">Reference proteome</keyword>
<accession>A0A7X1E860</accession>
<feature type="transmembrane region" description="Helical" evidence="1">
    <location>
        <begin position="189"/>
        <end position="206"/>
    </location>
</feature>
<feature type="transmembrane region" description="Helical" evidence="1">
    <location>
        <begin position="342"/>
        <end position="360"/>
    </location>
</feature>
<dbReference type="Proteomes" id="UP000526501">
    <property type="component" value="Unassembled WGS sequence"/>
</dbReference>
<evidence type="ECO:0000259" key="2">
    <source>
        <dbReference type="Pfam" id="PF13231"/>
    </source>
</evidence>
<feature type="transmembrane region" description="Helical" evidence="1">
    <location>
        <begin position="406"/>
        <end position="429"/>
    </location>
</feature>
<feature type="transmembrane region" description="Helical" evidence="1">
    <location>
        <begin position="79"/>
        <end position="95"/>
    </location>
</feature>
<dbReference type="InterPro" id="IPR038731">
    <property type="entry name" value="RgtA/B/C-like"/>
</dbReference>
<feature type="transmembrane region" description="Helical" evidence="1">
    <location>
        <begin position="15"/>
        <end position="35"/>
    </location>
</feature>
<evidence type="ECO:0000313" key="3">
    <source>
        <dbReference type="EMBL" id="MBC2606470.1"/>
    </source>
</evidence>
<reference evidence="3 4" key="1">
    <citation type="submission" date="2020-07" db="EMBL/GenBank/DDBJ databases">
        <authorList>
            <person name="Feng X."/>
        </authorList>
    </citation>
    <scope>NUCLEOTIDE SEQUENCE [LARGE SCALE GENOMIC DNA]</scope>
    <source>
        <strain evidence="3 4">JCM23202</strain>
    </source>
</reference>
<keyword evidence="1" id="KW-1133">Transmembrane helix</keyword>
<name>A0A7X1E860_9BACT</name>